<comment type="caution">
    <text evidence="5">The sequence shown here is derived from an EMBL/GenBank/DDBJ whole genome shotgun (WGS) entry which is preliminary data.</text>
</comment>
<keyword evidence="3 4" id="KW-0472">Membrane</keyword>
<feature type="transmembrane region" description="Helical" evidence="4">
    <location>
        <begin position="140"/>
        <end position="158"/>
    </location>
</feature>
<keyword evidence="1 4" id="KW-0812">Transmembrane</keyword>
<evidence type="ECO:0000256" key="2">
    <source>
        <dbReference type="ARBA" id="ARBA00022989"/>
    </source>
</evidence>
<proteinExistence type="predicted"/>
<feature type="transmembrane region" description="Helical" evidence="4">
    <location>
        <begin position="80"/>
        <end position="98"/>
    </location>
</feature>
<sequence length="401" mass="41838">MDKRMTPPSSRRPASFGAFCIASLMLSVSYGSTFLLTLLITSFGGDERDAGQVISVAMISTIAAVVGSGHLADKWGPARCIALGAGFLAAASSGFAIADSLGPWLMVCALMLGLGWGVFYTLGPIMVAGMVEPNRRSHSFALLSGSMLTGIGTGPLAGKLASYFDLPIQTAFFCAAIMAVAGGVYFWRTGQHFHTNASSNDRAQIGLTSAIKVLTSKAAFSILMVGLGGAIFGGLGSFQTSYASSLGLDYSVFFICFMGAAICCRLLIASWVVKRNPFAASCVLSAIMLVAVLSFGQWVHDLFSYGLAAALLGIGYGLNYSVINGLAANEAPCGLTAQSLLLFSLAYFLGVFGFPFIAGKLIVHGGVNGMLFSTGLIALLVWVISLGRWLNDALLANARRA</sequence>
<feature type="transmembrane region" description="Helical" evidence="4">
    <location>
        <begin position="170"/>
        <end position="187"/>
    </location>
</feature>
<dbReference type="Gene3D" id="1.20.1250.20">
    <property type="entry name" value="MFS general substrate transporter like domains"/>
    <property type="match status" value="1"/>
</dbReference>
<keyword evidence="2 4" id="KW-1133">Transmembrane helix</keyword>
<dbReference type="InterPro" id="IPR036259">
    <property type="entry name" value="MFS_trans_sf"/>
</dbReference>
<dbReference type="InterPro" id="IPR011701">
    <property type="entry name" value="MFS"/>
</dbReference>
<reference evidence="5 6" key="1">
    <citation type="submission" date="2015-12" db="EMBL/GenBank/DDBJ databases">
        <title>Phylogenomics in the description of a new species in the Pseudomonas syringae group.</title>
        <authorList>
            <person name="Busquets A."/>
            <person name="Gomila M."/>
            <person name="Beiki F."/>
            <person name="Rahimian H."/>
            <person name="Mulet M."/>
            <person name="Sanchez D."/>
            <person name="Garcia-Valdes E."/>
            <person name="Lalucat J."/>
        </authorList>
    </citation>
    <scope>NUCLEOTIDE SEQUENCE [LARGE SCALE GENOMIC DNA]</scope>
    <source>
        <strain evidence="5 6">S25</strain>
    </source>
</reference>
<dbReference type="InterPro" id="IPR052714">
    <property type="entry name" value="MFS_Exporter"/>
</dbReference>
<feature type="transmembrane region" description="Helical" evidence="4">
    <location>
        <begin position="278"/>
        <end position="299"/>
    </location>
</feature>
<feature type="transmembrane region" description="Helical" evidence="4">
    <location>
        <begin position="50"/>
        <end position="68"/>
    </location>
</feature>
<protein>
    <submittedName>
        <fullName evidence="5">MFS transporter</fullName>
    </submittedName>
</protein>
<gene>
    <name evidence="5" type="ORF">AUC61_25945</name>
</gene>
<feature type="transmembrane region" description="Helical" evidence="4">
    <location>
        <begin position="104"/>
        <end position="128"/>
    </location>
</feature>
<dbReference type="EMBL" id="LOHG01000034">
    <property type="protein sequence ID" value="MCI8212982.1"/>
    <property type="molecule type" value="Genomic_DNA"/>
</dbReference>
<evidence type="ECO:0000313" key="5">
    <source>
        <dbReference type="EMBL" id="MCI8212982.1"/>
    </source>
</evidence>
<evidence type="ECO:0000313" key="6">
    <source>
        <dbReference type="Proteomes" id="UP001320513"/>
    </source>
</evidence>
<evidence type="ECO:0000256" key="3">
    <source>
        <dbReference type="ARBA" id="ARBA00023136"/>
    </source>
</evidence>
<dbReference type="SUPFAM" id="SSF103473">
    <property type="entry name" value="MFS general substrate transporter"/>
    <property type="match status" value="1"/>
</dbReference>
<organism evidence="5 6">
    <name type="scientific">Pseudomonas maioricensis</name>
    <dbReference type="NCBI Taxonomy" id="1766623"/>
    <lineage>
        <taxon>Bacteria</taxon>
        <taxon>Pseudomonadati</taxon>
        <taxon>Pseudomonadota</taxon>
        <taxon>Gammaproteobacteria</taxon>
        <taxon>Pseudomonadales</taxon>
        <taxon>Pseudomonadaceae</taxon>
        <taxon>Pseudomonas</taxon>
    </lineage>
</organism>
<feature type="transmembrane region" description="Helical" evidence="4">
    <location>
        <begin position="218"/>
        <end position="238"/>
    </location>
</feature>
<feature type="transmembrane region" description="Helical" evidence="4">
    <location>
        <begin position="340"/>
        <end position="358"/>
    </location>
</feature>
<accession>A0ABS9ZR78</accession>
<feature type="transmembrane region" description="Helical" evidence="4">
    <location>
        <begin position="370"/>
        <end position="390"/>
    </location>
</feature>
<dbReference type="PANTHER" id="PTHR23531:SF1">
    <property type="entry name" value="QUINOLENE RESISTANCE PROTEIN NORA"/>
    <property type="match status" value="1"/>
</dbReference>
<keyword evidence="6" id="KW-1185">Reference proteome</keyword>
<dbReference type="Proteomes" id="UP001320513">
    <property type="component" value="Unassembled WGS sequence"/>
</dbReference>
<dbReference type="PANTHER" id="PTHR23531">
    <property type="entry name" value="QUINOLENE RESISTANCE PROTEIN NORA"/>
    <property type="match status" value="1"/>
</dbReference>
<feature type="transmembrane region" description="Helical" evidence="4">
    <location>
        <begin position="305"/>
        <end position="328"/>
    </location>
</feature>
<evidence type="ECO:0000256" key="4">
    <source>
        <dbReference type="SAM" id="Phobius"/>
    </source>
</evidence>
<name>A0ABS9ZR78_9PSED</name>
<feature type="transmembrane region" description="Helical" evidence="4">
    <location>
        <begin position="250"/>
        <end position="271"/>
    </location>
</feature>
<dbReference type="Pfam" id="PF07690">
    <property type="entry name" value="MFS_1"/>
    <property type="match status" value="1"/>
</dbReference>
<evidence type="ECO:0000256" key="1">
    <source>
        <dbReference type="ARBA" id="ARBA00022692"/>
    </source>
</evidence>